<protein>
    <submittedName>
        <fullName evidence="1">Uncharacterized protein</fullName>
    </submittedName>
</protein>
<name>A0A5C7INF5_9ROSI</name>
<evidence type="ECO:0000313" key="2">
    <source>
        <dbReference type="Proteomes" id="UP000323000"/>
    </source>
</evidence>
<proteinExistence type="predicted"/>
<gene>
    <name evidence="1" type="ORF">EZV62_005818</name>
</gene>
<organism evidence="1 2">
    <name type="scientific">Acer yangbiense</name>
    <dbReference type="NCBI Taxonomy" id="1000413"/>
    <lineage>
        <taxon>Eukaryota</taxon>
        <taxon>Viridiplantae</taxon>
        <taxon>Streptophyta</taxon>
        <taxon>Embryophyta</taxon>
        <taxon>Tracheophyta</taxon>
        <taxon>Spermatophyta</taxon>
        <taxon>Magnoliopsida</taxon>
        <taxon>eudicotyledons</taxon>
        <taxon>Gunneridae</taxon>
        <taxon>Pentapetalae</taxon>
        <taxon>rosids</taxon>
        <taxon>malvids</taxon>
        <taxon>Sapindales</taxon>
        <taxon>Sapindaceae</taxon>
        <taxon>Hippocastanoideae</taxon>
        <taxon>Acereae</taxon>
        <taxon>Acer</taxon>
    </lineage>
</organism>
<dbReference type="EMBL" id="VAHF01000002">
    <property type="protein sequence ID" value="TXG70883.1"/>
    <property type="molecule type" value="Genomic_DNA"/>
</dbReference>
<evidence type="ECO:0000313" key="1">
    <source>
        <dbReference type="EMBL" id="TXG70883.1"/>
    </source>
</evidence>
<sequence length="101" mass="11628">MIQCSLHVSGIACSGRIRNLESSDPDHSTKQSWNGTKYLMLVSEVRDSTYLLWRLRFRTSHPGRKTSWNSLESWIWCGLAMEMERVPIGVDVHIVGYDCKI</sequence>
<comment type="caution">
    <text evidence="1">The sequence shown here is derived from an EMBL/GenBank/DDBJ whole genome shotgun (WGS) entry which is preliminary data.</text>
</comment>
<accession>A0A5C7INF5</accession>
<reference evidence="2" key="1">
    <citation type="journal article" date="2019" name="Gigascience">
        <title>De novo genome assembly of the endangered Acer yangbiense, a plant species with extremely small populations endemic to Yunnan Province, China.</title>
        <authorList>
            <person name="Yang J."/>
            <person name="Wariss H.M."/>
            <person name="Tao L."/>
            <person name="Zhang R."/>
            <person name="Yun Q."/>
            <person name="Hollingsworth P."/>
            <person name="Dao Z."/>
            <person name="Luo G."/>
            <person name="Guo H."/>
            <person name="Ma Y."/>
            <person name="Sun W."/>
        </authorList>
    </citation>
    <scope>NUCLEOTIDE SEQUENCE [LARGE SCALE GENOMIC DNA]</scope>
    <source>
        <strain evidence="2">cv. Malutang</strain>
    </source>
</reference>
<keyword evidence="2" id="KW-1185">Reference proteome</keyword>
<dbReference type="AlphaFoldDB" id="A0A5C7INF5"/>
<dbReference type="Proteomes" id="UP000323000">
    <property type="component" value="Chromosome 2"/>
</dbReference>